<dbReference type="PANTHER" id="PTHR44196:SF1">
    <property type="entry name" value="DEHYDROGENASE_REDUCTASE SDR FAMILY MEMBER 7B"/>
    <property type="match status" value="1"/>
</dbReference>
<dbReference type="InterPro" id="IPR020904">
    <property type="entry name" value="Sc_DH/Rdtase_CS"/>
</dbReference>
<comment type="function">
    <text evidence="3">Putative oxidoreductase.</text>
</comment>
<keyword evidence="6" id="KW-1185">Reference proteome</keyword>
<dbReference type="GO" id="GO:0016491">
    <property type="term" value="F:oxidoreductase activity"/>
    <property type="evidence" value="ECO:0007669"/>
    <property type="project" value="UniProtKB-KW"/>
</dbReference>
<evidence type="ECO:0000256" key="2">
    <source>
        <dbReference type="ARBA" id="ARBA00023002"/>
    </source>
</evidence>
<keyword evidence="2" id="KW-0560">Oxidoreductase</keyword>
<reference evidence="7" key="1">
    <citation type="submission" date="2022-11" db="UniProtKB">
        <authorList>
            <consortium name="WormBaseParasite"/>
        </authorList>
    </citation>
    <scope>IDENTIFICATION</scope>
</reference>
<organism evidence="6 7">
    <name type="scientific">Acrobeloides nanus</name>
    <dbReference type="NCBI Taxonomy" id="290746"/>
    <lineage>
        <taxon>Eukaryota</taxon>
        <taxon>Metazoa</taxon>
        <taxon>Ecdysozoa</taxon>
        <taxon>Nematoda</taxon>
        <taxon>Chromadorea</taxon>
        <taxon>Rhabditida</taxon>
        <taxon>Tylenchina</taxon>
        <taxon>Cephalobomorpha</taxon>
        <taxon>Cephaloboidea</taxon>
        <taxon>Cephalobidae</taxon>
        <taxon>Acrobeloides</taxon>
    </lineage>
</organism>
<evidence type="ECO:0000256" key="5">
    <source>
        <dbReference type="SAM" id="MobiDB-lite"/>
    </source>
</evidence>
<sequence length="328" mass="36422">MDRATDFIHNYSSQIQPYLPYVVVPLGIYSVYKVLCRLIPGPHHQQRLVLRDKTVLITGASSGLGRALAFEFYKKGAKLILTARSLDKLEALCDELEQAGKSYGWKNPHKPVFRYLDLADLNGASASQLDDLRQQSIDGRTIDVLVNNAGQSVRGSCIDTPISVHKQLMDVNYFGHVAVTKNLIDAIPDDGAIVVIGSMQGKIAVPYRSAYNASKHALQAYFDSLRSEDRPNLQILTVSAGYINTGMGARALGPDGRPMGTEDPNQKAGMSPDHVAQSIVEGLSDRKTELILAPFVHKLAILMRIFTPNLLYWMMYRRGRNDPHRKME</sequence>
<name>A0A914CTT2_9BILA</name>
<dbReference type="Proteomes" id="UP000887540">
    <property type="component" value="Unplaced"/>
</dbReference>
<dbReference type="InterPro" id="IPR036291">
    <property type="entry name" value="NAD(P)-bd_dom_sf"/>
</dbReference>
<dbReference type="SUPFAM" id="SSF51735">
    <property type="entry name" value="NAD(P)-binding Rossmann-fold domains"/>
    <property type="match status" value="1"/>
</dbReference>
<evidence type="ECO:0000313" key="7">
    <source>
        <dbReference type="WBParaSite" id="ACRNAN_scaffold1452.g29927.t1"/>
    </source>
</evidence>
<evidence type="ECO:0000256" key="3">
    <source>
        <dbReference type="ARBA" id="ARBA00037096"/>
    </source>
</evidence>
<dbReference type="PRINTS" id="PR00080">
    <property type="entry name" value="SDRFAMILY"/>
</dbReference>
<comment type="similarity">
    <text evidence="1 4">Belongs to the short-chain dehydrogenases/reductases (SDR) family.</text>
</comment>
<dbReference type="PANTHER" id="PTHR44196">
    <property type="entry name" value="DEHYDROGENASE/REDUCTASE SDR FAMILY MEMBER 7B"/>
    <property type="match status" value="1"/>
</dbReference>
<accession>A0A914CTT2</accession>
<dbReference type="PROSITE" id="PS00061">
    <property type="entry name" value="ADH_SHORT"/>
    <property type="match status" value="1"/>
</dbReference>
<evidence type="ECO:0000256" key="4">
    <source>
        <dbReference type="RuleBase" id="RU000363"/>
    </source>
</evidence>
<protein>
    <submittedName>
        <fullName evidence="7">Uncharacterized protein</fullName>
    </submittedName>
</protein>
<dbReference type="InterPro" id="IPR002347">
    <property type="entry name" value="SDR_fam"/>
</dbReference>
<dbReference type="WBParaSite" id="ACRNAN_scaffold1452.g29927.t1">
    <property type="protein sequence ID" value="ACRNAN_scaffold1452.g29927.t1"/>
    <property type="gene ID" value="ACRNAN_scaffold1452.g29927"/>
</dbReference>
<dbReference type="PRINTS" id="PR00081">
    <property type="entry name" value="GDHRDH"/>
</dbReference>
<feature type="region of interest" description="Disordered" evidence="5">
    <location>
        <begin position="252"/>
        <end position="273"/>
    </location>
</feature>
<evidence type="ECO:0000313" key="6">
    <source>
        <dbReference type="Proteomes" id="UP000887540"/>
    </source>
</evidence>
<dbReference type="GO" id="GO:0016020">
    <property type="term" value="C:membrane"/>
    <property type="evidence" value="ECO:0007669"/>
    <property type="project" value="TreeGrafter"/>
</dbReference>
<dbReference type="Pfam" id="PF00106">
    <property type="entry name" value="adh_short"/>
    <property type="match status" value="1"/>
</dbReference>
<dbReference type="AlphaFoldDB" id="A0A914CTT2"/>
<evidence type="ECO:0000256" key="1">
    <source>
        <dbReference type="ARBA" id="ARBA00006484"/>
    </source>
</evidence>
<dbReference type="Gene3D" id="3.40.50.720">
    <property type="entry name" value="NAD(P)-binding Rossmann-like Domain"/>
    <property type="match status" value="1"/>
</dbReference>
<proteinExistence type="inferred from homology"/>